<evidence type="ECO:0000256" key="2">
    <source>
        <dbReference type="SAM" id="MobiDB-lite"/>
    </source>
</evidence>
<name>A0A844F785_CLOSV</name>
<dbReference type="RefSeq" id="WP_004607145.1">
    <property type="nucleotide sequence ID" value="NZ_AP024846.1"/>
</dbReference>
<dbReference type="InterPro" id="IPR017019">
    <property type="entry name" value="DNA_replication_prd_bac"/>
</dbReference>
<comment type="similarity">
    <text evidence="1">Belongs to the DnaB/DnaD family.</text>
</comment>
<feature type="domain" description="DnaB/C C-terminal" evidence="3">
    <location>
        <begin position="234"/>
        <end position="299"/>
    </location>
</feature>
<accession>A0A844F785</accession>
<dbReference type="EMBL" id="VUMB01000022">
    <property type="protein sequence ID" value="MSS40926.1"/>
    <property type="molecule type" value="Genomic_DNA"/>
</dbReference>
<dbReference type="Proteomes" id="UP000462363">
    <property type="component" value="Unassembled WGS sequence"/>
</dbReference>
<dbReference type="Pfam" id="PF07261">
    <property type="entry name" value="DnaB_2"/>
    <property type="match status" value="2"/>
</dbReference>
<evidence type="ECO:0000313" key="4">
    <source>
        <dbReference type="EMBL" id="MSS40926.1"/>
    </source>
</evidence>
<comment type="caution">
    <text evidence="4">The sequence shown here is derived from an EMBL/GenBank/DDBJ whole genome shotgun (WGS) entry which is preliminary data.</text>
</comment>
<dbReference type="PANTHER" id="PTHR37293:SF5">
    <property type="entry name" value="DNA REPLICATION PROTEIN"/>
    <property type="match status" value="1"/>
</dbReference>
<sequence length="347" mass="40257">MKKLTLTNYAQGNTTVLENEFIDHHMVKANGEYVKVYLLLLRHMNEPSGMLSVSEIADKLECTEKDVVRALNYWKKQRLLDYCEDFEELPASESAPASYRKNAASDEITADSSPLQDVQDDSASVPNIQQYRSRKERKEFKELLFVAEQYLGKTLSSMDIDTITYFYDTLHMSAELIEYLIEYCVENGHKSMHYIQKVALSWDDQKITTVEAAKSSTILYNKNCYSILNAYGIKGRAPATSEIAYIRKWNEEYGFALDIILEACNRTMNTIHQPNFEYTDTILKNWLGKNVHYLKDIEALDADYLREKERKKKQAAKPAINTKNNKFNNFDGRSYDMDDLERKLVQQ</sequence>
<organism evidence="4 5">
    <name type="scientific">Clostridium scindens (strain JCM 10418 / VPI 12708)</name>
    <dbReference type="NCBI Taxonomy" id="29347"/>
    <lineage>
        <taxon>Bacteria</taxon>
        <taxon>Bacillati</taxon>
        <taxon>Bacillota</taxon>
        <taxon>Clostridia</taxon>
        <taxon>Lachnospirales</taxon>
        <taxon>Lachnospiraceae</taxon>
    </lineage>
</organism>
<dbReference type="PIRSF" id="PIRSF033722">
    <property type="entry name" value="DnaD_CA_C3587_prd"/>
    <property type="match status" value="1"/>
</dbReference>
<dbReference type="InterPro" id="IPR034829">
    <property type="entry name" value="DnaD-like_sf"/>
</dbReference>
<dbReference type="SUPFAM" id="SSF158499">
    <property type="entry name" value="DnaD domain-like"/>
    <property type="match status" value="2"/>
</dbReference>
<dbReference type="InterPro" id="IPR006343">
    <property type="entry name" value="DnaB/C_C"/>
</dbReference>
<proteinExistence type="inferred from homology"/>
<dbReference type="PANTHER" id="PTHR37293">
    <property type="entry name" value="PHAGE REPLICATION PROTEIN-RELATED"/>
    <property type="match status" value="1"/>
</dbReference>
<dbReference type="Gene3D" id="1.10.10.630">
    <property type="entry name" value="DnaD domain-like"/>
    <property type="match status" value="2"/>
</dbReference>
<evidence type="ECO:0000313" key="5">
    <source>
        <dbReference type="Proteomes" id="UP000462363"/>
    </source>
</evidence>
<protein>
    <submittedName>
        <fullName evidence="4">DnaD domain protein</fullName>
    </submittedName>
</protein>
<dbReference type="AlphaFoldDB" id="A0A844F785"/>
<evidence type="ECO:0000256" key="1">
    <source>
        <dbReference type="ARBA" id="ARBA00093462"/>
    </source>
</evidence>
<dbReference type="NCBIfam" id="TIGR01446">
    <property type="entry name" value="DnaD_dom"/>
    <property type="match status" value="2"/>
</dbReference>
<gene>
    <name evidence="4" type="ORF">FYJ37_11335</name>
</gene>
<reference evidence="4 5" key="1">
    <citation type="submission" date="2019-08" db="EMBL/GenBank/DDBJ databases">
        <title>In-depth cultivation of the pig gut microbiome towards novel bacterial diversity and tailored functional studies.</title>
        <authorList>
            <person name="Wylensek D."/>
            <person name="Hitch T.C.A."/>
            <person name="Clavel T."/>
        </authorList>
    </citation>
    <scope>NUCLEOTIDE SEQUENCE [LARGE SCALE GENOMIC DNA]</scope>
    <source>
        <strain evidence="4 5">BL-389-WT-3D</strain>
    </source>
</reference>
<feature type="region of interest" description="Disordered" evidence="2">
    <location>
        <begin position="312"/>
        <end position="334"/>
    </location>
</feature>
<dbReference type="GeneID" id="62695509"/>
<feature type="domain" description="DnaB/C C-terminal" evidence="3">
    <location>
        <begin position="145"/>
        <end position="215"/>
    </location>
</feature>
<dbReference type="InterPro" id="IPR053162">
    <property type="entry name" value="DnaD"/>
</dbReference>
<evidence type="ECO:0000259" key="3">
    <source>
        <dbReference type="Pfam" id="PF07261"/>
    </source>
</evidence>